<name>A0A5B8Z6V8_CYTDA</name>
<dbReference type="STRING" id="1742359.GCA_001439625_02406"/>
<evidence type="ECO:0000313" key="2">
    <source>
        <dbReference type="Proteomes" id="UP000321555"/>
    </source>
</evidence>
<dbReference type="KEGG" id="bda:FSZ17_16200"/>
<keyword evidence="2" id="KW-1185">Reference proteome</keyword>
<dbReference type="EMBL" id="CP042593">
    <property type="protein sequence ID" value="QED48667.1"/>
    <property type="molecule type" value="Genomic_DNA"/>
</dbReference>
<protein>
    <submittedName>
        <fullName evidence="1">Uncharacterized protein</fullName>
    </submittedName>
</protein>
<evidence type="ECO:0000313" key="1">
    <source>
        <dbReference type="EMBL" id="QED48667.1"/>
    </source>
</evidence>
<proteinExistence type="predicted"/>
<dbReference type="RefSeq" id="WP_057771599.1">
    <property type="nucleotide sequence ID" value="NZ_CP042593.1"/>
</dbReference>
<sequence length="62" mass="6669">MGCREGCTLTFLADLAYDLRWAGSPSADFATGRGVLIGEPLGDVARQIESEQNSIYEDGVFV</sequence>
<dbReference type="Proteomes" id="UP000321555">
    <property type="component" value="Chromosome"/>
</dbReference>
<gene>
    <name evidence="1" type="ORF">FSZ17_16200</name>
</gene>
<organism evidence="1 2">
    <name type="scientific">Cytobacillus dafuensis</name>
    <name type="common">Bacillus dafuensis</name>
    <dbReference type="NCBI Taxonomy" id="1742359"/>
    <lineage>
        <taxon>Bacteria</taxon>
        <taxon>Bacillati</taxon>
        <taxon>Bacillota</taxon>
        <taxon>Bacilli</taxon>
        <taxon>Bacillales</taxon>
        <taxon>Bacillaceae</taxon>
        <taxon>Cytobacillus</taxon>
    </lineage>
</organism>
<reference evidence="2" key="1">
    <citation type="submission" date="2019-08" db="EMBL/GenBank/DDBJ databases">
        <authorList>
            <person name="Zheng X."/>
        </authorList>
    </citation>
    <scope>NUCLEOTIDE SEQUENCE [LARGE SCALE GENOMIC DNA]</scope>
    <source>
        <strain evidence="2">FJAT-25496</strain>
    </source>
</reference>
<dbReference type="AlphaFoldDB" id="A0A5B8Z6V8"/>
<accession>A0A5B8Z6V8</accession>